<dbReference type="InterPro" id="IPR010285">
    <property type="entry name" value="DNA_helicase_pif1-like_DEAD"/>
</dbReference>
<keyword evidence="1" id="KW-0227">DNA damage</keyword>
<evidence type="ECO:0000256" key="1">
    <source>
        <dbReference type="RuleBase" id="RU363044"/>
    </source>
</evidence>
<comment type="caution">
    <text evidence="3">The sequence shown here is derived from an EMBL/GenBank/DDBJ whole genome shotgun (WGS) entry which is preliminary data.</text>
</comment>
<accession>A0A9P6Y5Q6</accession>
<dbReference type="Pfam" id="PF05970">
    <property type="entry name" value="PIF1"/>
    <property type="match status" value="1"/>
</dbReference>
<keyword evidence="1" id="KW-0378">Hydrolase</keyword>
<dbReference type="GO" id="GO:0016787">
    <property type="term" value="F:hydrolase activity"/>
    <property type="evidence" value="ECO:0007669"/>
    <property type="project" value="UniProtKB-KW"/>
</dbReference>
<dbReference type="InterPro" id="IPR051055">
    <property type="entry name" value="PIF1_helicase"/>
</dbReference>
<organism evidence="3 4">
    <name type="scientific">Rhizopus oryzae</name>
    <name type="common">Mucormycosis agent</name>
    <name type="synonym">Rhizopus arrhizus var. delemar</name>
    <dbReference type="NCBI Taxonomy" id="64495"/>
    <lineage>
        <taxon>Eukaryota</taxon>
        <taxon>Fungi</taxon>
        <taxon>Fungi incertae sedis</taxon>
        <taxon>Mucoromycota</taxon>
        <taxon>Mucoromycotina</taxon>
        <taxon>Mucoromycetes</taxon>
        <taxon>Mucorales</taxon>
        <taxon>Mucorineae</taxon>
        <taxon>Rhizopodaceae</taxon>
        <taxon>Rhizopus</taxon>
    </lineage>
</organism>
<dbReference type="PANTHER" id="PTHR47642:SF5">
    <property type="entry name" value="ATP-DEPENDENT DNA HELICASE"/>
    <property type="match status" value="1"/>
</dbReference>
<keyword evidence="1" id="KW-0067">ATP-binding</keyword>
<keyword evidence="1" id="KW-0347">Helicase</keyword>
<dbReference type="GO" id="GO:0006310">
    <property type="term" value="P:DNA recombination"/>
    <property type="evidence" value="ECO:0007669"/>
    <property type="project" value="UniProtKB-KW"/>
</dbReference>
<keyword evidence="1" id="KW-0233">DNA recombination</keyword>
<comment type="similarity">
    <text evidence="1">Belongs to the helicase family.</text>
</comment>
<keyword evidence="1" id="KW-0547">Nucleotide-binding</keyword>
<reference evidence="3" key="1">
    <citation type="journal article" date="2020" name="Microb. Genom.">
        <title>Genetic diversity of clinical and environmental Mucorales isolates obtained from an investigation of mucormycosis cases among solid organ transplant recipients.</title>
        <authorList>
            <person name="Nguyen M.H."/>
            <person name="Kaul D."/>
            <person name="Muto C."/>
            <person name="Cheng S.J."/>
            <person name="Richter R.A."/>
            <person name="Bruno V.M."/>
            <person name="Liu G."/>
            <person name="Beyhan S."/>
            <person name="Sundermann A.J."/>
            <person name="Mounaud S."/>
            <person name="Pasculle A.W."/>
            <person name="Nierman W.C."/>
            <person name="Driscoll E."/>
            <person name="Cumbie R."/>
            <person name="Clancy C.J."/>
            <person name="Dupont C.L."/>
        </authorList>
    </citation>
    <scope>NUCLEOTIDE SEQUENCE</scope>
    <source>
        <strain evidence="3">GL16</strain>
    </source>
</reference>
<dbReference type="EMBL" id="JAANIT010001526">
    <property type="protein sequence ID" value="KAG1539885.1"/>
    <property type="molecule type" value="Genomic_DNA"/>
</dbReference>
<name>A0A9P6Y5Q6_RHIOR</name>
<sequence>MTKITHKGGRNLTITQLYSFYRELSYDSSNSDRSDGGLFERSFHSGPLPLYIYSGKTKYSLRKKQAFWRTFHQSKVNGEKYYYQQIVFNKAIFRTTFIAEKGNCSSWRDYFERLVFIGPENGGISVSRSYNISNLSDVSDFERGPEIARYELNVIINIELANNSATFVSGAAGTGKSYLLKMLEKHYKIEGYKIFKVAPTGVAAFNVNGITIYRFFAMANTSQEPDYLKLDEIVKLYPKVMLLVDEFSMISKPFLDIMNDALIGTNQGAAAMGGIKTIFFGNVAQLLPVRIDEGLIWDTPLYNFSAKFSLHTPIRQVDQKLIDVLNKVRVCNFDEDVVKFINSRTVPKSDLPANCLRLYTTRSNVDRANIKELKRLEGESVAIHAFDIYNGVKQEPEGTQESLWIQRISRSIPGTSYVRTQFPIVPAFATTIHKAQSITIESVAIHLDHMPSHGQMYVAMSRVRKADDLYFFGTDMPVRIKKKFDINLDAIDMIEYSEQKH</sequence>
<dbReference type="Proteomes" id="UP000717996">
    <property type="component" value="Unassembled WGS sequence"/>
</dbReference>
<protein>
    <recommendedName>
        <fullName evidence="1">ATP-dependent DNA helicase</fullName>
        <ecNumber evidence="1">5.6.2.3</ecNumber>
    </recommendedName>
</protein>
<dbReference type="InterPro" id="IPR027417">
    <property type="entry name" value="P-loop_NTPase"/>
</dbReference>
<comment type="catalytic activity">
    <reaction evidence="1">
        <text>ATP + H2O = ADP + phosphate + H(+)</text>
        <dbReference type="Rhea" id="RHEA:13065"/>
        <dbReference type="ChEBI" id="CHEBI:15377"/>
        <dbReference type="ChEBI" id="CHEBI:15378"/>
        <dbReference type="ChEBI" id="CHEBI:30616"/>
        <dbReference type="ChEBI" id="CHEBI:43474"/>
        <dbReference type="ChEBI" id="CHEBI:456216"/>
        <dbReference type="EC" id="5.6.2.3"/>
    </reaction>
</comment>
<comment type="cofactor">
    <cofactor evidence="1">
        <name>Mg(2+)</name>
        <dbReference type="ChEBI" id="CHEBI:18420"/>
    </cofactor>
</comment>
<dbReference type="AlphaFoldDB" id="A0A9P6Y5Q6"/>
<feature type="domain" description="DNA helicase Pif1-like DEAD-box helicase" evidence="2">
    <location>
        <begin position="156"/>
        <end position="290"/>
    </location>
</feature>
<dbReference type="GO" id="GO:0043139">
    <property type="term" value="F:5'-3' DNA helicase activity"/>
    <property type="evidence" value="ECO:0007669"/>
    <property type="project" value="UniProtKB-EC"/>
</dbReference>
<dbReference type="CDD" id="cd18809">
    <property type="entry name" value="SF1_C_RecD"/>
    <property type="match status" value="1"/>
</dbReference>
<dbReference type="EC" id="5.6.2.3" evidence="1"/>
<dbReference type="PANTHER" id="PTHR47642">
    <property type="entry name" value="ATP-DEPENDENT DNA HELICASE"/>
    <property type="match status" value="1"/>
</dbReference>
<dbReference type="SUPFAM" id="SSF52540">
    <property type="entry name" value="P-loop containing nucleoside triphosphate hydrolases"/>
    <property type="match status" value="2"/>
</dbReference>
<gene>
    <name evidence="3" type="ORF">G6F51_008863</name>
</gene>
<dbReference type="GO" id="GO:0006281">
    <property type="term" value="P:DNA repair"/>
    <property type="evidence" value="ECO:0007669"/>
    <property type="project" value="UniProtKB-KW"/>
</dbReference>
<evidence type="ECO:0000313" key="4">
    <source>
        <dbReference type="Proteomes" id="UP000717996"/>
    </source>
</evidence>
<dbReference type="Gene3D" id="3.40.50.300">
    <property type="entry name" value="P-loop containing nucleotide triphosphate hydrolases"/>
    <property type="match status" value="1"/>
</dbReference>
<evidence type="ECO:0000313" key="3">
    <source>
        <dbReference type="EMBL" id="KAG1539885.1"/>
    </source>
</evidence>
<dbReference type="GO" id="GO:0005524">
    <property type="term" value="F:ATP binding"/>
    <property type="evidence" value="ECO:0007669"/>
    <property type="project" value="UniProtKB-KW"/>
</dbReference>
<proteinExistence type="inferred from homology"/>
<dbReference type="OrthoDB" id="2288655at2759"/>
<keyword evidence="1" id="KW-0234">DNA repair</keyword>
<dbReference type="GO" id="GO:0000723">
    <property type="term" value="P:telomere maintenance"/>
    <property type="evidence" value="ECO:0007669"/>
    <property type="project" value="InterPro"/>
</dbReference>
<evidence type="ECO:0000259" key="2">
    <source>
        <dbReference type="Pfam" id="PF05970"/>
    </source>
</evidence>